<keyword evidence="4 7" id="KW-1133">Transmembrane helix</keyword>
<evidence type="ECO:0000256" key="7">
    <source>
        <dbReference type="SAM" id="Phobius"/>
    </source>
</evidence>
<evidence type="ECO:0000256" key="5">
    <source>
        <dbReference type="ARBA" id="ARBA00023136"/>
    </source>
</evidence>
<evidence type="ECO:0000259" key="9">
    <source>
        <dbReference type="Pfam" id="PF13807"/>
    </source>
</evidence>
<feature type="coiled-coil region" evidence="6">
    <location>
        <begin position="214"/>
        <end position="241"/>
    </location>
</feature>
<gene>
    <name evidence="10" type="ORF">CP985_02930</name>
</gene>
<evidence type="ECO:0000256" key="6">
    <source>
        <dbReference type="SAM" id="Coils"/>
    </source>
</evidence>
<evidence type="ECO:0000313" key="11">
    <source>
        <dbReference type="Proteomes" id="UP000290092"/>
    </source>
</evidence>
<dbReference type="InterPro" id="IPR032807">
    <property type="entry name" value="GNVR"/>
</dbReference>
<evidence type="ECO:0000256" key="1">
    <source>
        <dbReference type="ARBA" id="ARBA00004651"/>
    </source>
</evidence>
<keyword evidence="6" id="KW-0175">Coiled coil</keyword>
<feature type="transmembrane region" description="Helical" evidence="7">
    <location>
        <begin position="261"/>
        <end position="281"/>
    </location>
</feature>
<evidence type="ECO:0000256" key="4">
    <source>
        <dbReference type="ARBA" id="ARBA00022989"/>
    </source>
</evidence>
<keyword evidence="3 7" id="KW-0812">Transmembrane</keyword>
<feature type="transmembrane region" description="Helical" evidence="7">
    <location>
        <begin position="26"/>
        <end position="46"/>
    </location>
</feature>
<dbReference type="PANTHER" id="PTHR32309:SF13">
    <property type="entry name" value="FERRIC ENTEROBACTIN TRANSPORT PROTEIN FEPE"/>
    <property type="match status" value="1"/>
</dbReference>
<dbReference type="RefSeq" id="WP_114841172.1">
    <property type="nucleotide sequence ID" value="NZ_CP031219.1"/>
</dbReference>
<dbReference type="InterPro" id="IPR003856">
    <property type="entry name" value="LPS_length_determ_N"/>
</dbReference>
<accession>A0AAX2AJY4</accession>
<dbReference type="PANTHER" id="PTHR32309">
    <property type="entry name" value="TYROSINE-PROTEIN KINASE"/>
    <property type="match status" value="1"/>
</dbReference>
<feature type="domain" description="Polysaccharide chain length determinant N-terminal" evidence="8">
    <location>
        <begin position="13"/>
        <end position="80"/>
    </location>
</feature>
<organism evidence="10 11">
    <name type="scientific">Malaciobacter mytili LMG 24559</name>
    <dbReference type="NCBI Taxonomy" id="1032238"/>
    <lineage>
        <taxon>Bacteria</taxon>
        <taxon>Pseudomonadati</taxon>
        <taxon>Campylobacterota</taxon>
        <taxon>Epsilonproteobacteria</taxon>
        <taxon>Campylobacterales</taxon>
        <taxon>Arcobacteraceae</taxon>
        <taxon>Malaciobacter</taxon>
    </lineage>
</organism>
<dbReference type="GO" id="GO:0004713">
    <property type="term" value="F:protein tyrosine kinase activity"/>
    <property type="evidence" value="ECO:0007669"/>
    <property type="project" value="TreeGrafter"/>
</dbReference>
<protein>
    <recommendedName>
        <fullName evidence="12">Chain length determinant protein, Wzz family</fullName>
    </recommendedName>
</protein>
<evidence type="ECO:0008006" key="12">
    <source>
        <dbReference type="Google" id="ProtNLM"/>
    </source>
</evidence>
<keyword evidence="2" id="KW-1003">Cell membrane</keyword>
<evidence type="ECO:0000256" key="2">
    <source>
        <dbReference type="ARBA" id="ARBA00022475"/>
    </source>
</evidence>
<reference evidence="10 11" key="1">
    <citation type="submission" date="2017-09" db="EMBL/GenBank/DDBJ databases">
        <title>Genomics of the genus Arcobacter.</title>
        <authorList>
            <person name="Perez-Cataluna A."/>
            <person name="Figueras M.J."/>
            <person name="Salas-Masso N."/>
        </authorList>
    </citation>
    <scope>NUCLEOTIDE SEQUENCE [LARGE SCALE GENOMIC DNA]</scope>
    <source>
        <strain evidence="10 11">CECT 7386</strain>
    </source>
</reference>
<evidence type="ECO:0000256" key="3">
    <source>
        <dbReference type="ARBA" id="ARBA00022692"/>
    </source>
</evidence>
<sequence>MQQNEYIENKDIIDLKKIFKIIYKNIRFVLLFTSFVVIVAIIYIFIKKPIYQVESNIQIGHIENNLIARPEVLSKNVQLYFKVKDTEQNSKSYVSELTKIRPFEIMNFITIQTQAYTNEEALKKNQEVVYYIQNLYQDKIEQYKTSIKTQIEINKAKIIAIEKFQKQDLQEQIEILKKEKSSLIDAKLLDNTFLEDRKRTLKIEVLNKLQYQLNIELFDKKQKLEKEIQNLNFQLSEQNIKNSEIVGGYLISDKPIKPKKLLIILISLIIGFILALLIVFIKEYMFSNKAIDNKKI</sequence>
<feature type="domain" description="Tyrosine-protein kinase G-rich" evidence="9">
    <location>
        <begin position="224"/>
        <end position="283"/>
    </location>
</feature>
<keyword evidence="5 7" id="KW-0472">Membrane</keyword>
<dbReference type="GO" id="GO:0005886">
    <property type="term" value="C:plasma membrane"/>
    <property type="evidence" value="ECO:0007669"/>
    <property type="project" value="UniProtKB-SubCell"/>
</dbReference>
<dbReference type="EMBL" id="NXID01000006">
    <property type="protein sequence ID" value="RXK16519.1"/>
    <property type="molecule type" value="Genomic_DNA"/>
</dbReference>
<dbReference type="Pfam" id="PF02706">
    <property type="entry name" value="Wzz"/>
    <property type="match status" value="1"/>
</dbReference>
<dbReference type="Pfam" id="PF13807">
    <property type="entry name" value="GNVR"/>
    <property type="match status" value="1"/>
</dbReference>
<name>A0AAX2AJY4_9BACT</name>
<dbReference type="Proteomes" id="UP000290092">
    <property type="component" value="Unassembled WGS sequence"/>
</dbReference>
<comment type="subcellular location">
    <subcellularLocation>
        <location evidence="1">Cell membrane</location>
        <topology evidence="1">Multi-pass membrane protein</topology>
    </subcellularLocation>
</comment>
<dbReference type="InterPro" id="IPR050445">
    <property type="entry name" value="Bact_polysacc_biosynth/exp"/>
</dbReference>
<feature type="coiled-coil region" evidence="6">
    <location>
        <begin position="159"/>
        <end position="186"/>
    </location>
</feature>
<comment type="caution">
    <text evidence="10">The sequence shown here is derived from an EMBL/GenBank/DDBJ whole genome shotgun (WGS) entry which is preliminary data.</text>
</comment>
<dbReference type="AlphaFoldDB" id="A0AAX2AJY4"/>
<keyword evidence="11" id="KW-1185">Reference proteome</keyword>
<dbReference type="KEGG" id="amyt:AMYT_0704"/>
<proteinExistence type="predicted"/>
<evidence type="ECO:0000259" key="8">
    <source>
        <dbReference type="Pfam" id="PF02706"/>
    </source>
</evidence>
<evidence type="ECO:0000313" key="10">
    <source>
        <dbReference type="EMBL" id="RXK16519.1"/>
    </source>
</evidence>